<dbReference type="EMBL" id="BNJQ01000012">
    <property type="protein sequence ID" value="GHP06274.1"/>
    <property type="molecule type" value="Genomic_DNA"/>
</dbReference>
<dbReference type="Pfam" id="PF00226">
    <property type="entry name" value="DnaJ"/>
    <property type="match status" value="1"/>
</dbReference>
<proteinExistence type="predicted"/>
<feature type="compositionally biased region" description="Polar residues" evidence="2">
    <location>
        <begin position="200"/>
        <end position="209"/>
    </location>
</feature>
<feature type="region of interest" description="Disordered" evidence="2">
    <location>
        <begin position="327"/>
        <end position="352"/>
    </location>
</feature>
<dbReference type="InterPro" id="IPR036869">
    <property type="entry name" value="J_dom_sf"/>
</dbReference>
<dbReference type="SMART" id="SM00271">
    <property type="entry name" value="DnaJ"/>
    <property type="match status" value="1"/>
</dbReference>
<feature type="coiled-coil region" evidence="1">
    <location>
        <begin position="226"/>
        <end position="286"/>
    </location>
</feature>
<dbReference type="CDD" id="cd06257">
    <property type="entry name" value="DnaJ"/>
    <property type="match status" value="1"/>
</dbReference>
<protein>
    <recommendedName>
        <fullName evidence="3">J domain-containing protein</fullName>
    </recommendedName>
</protein>
<evidence type="ECO:0000259" key="3">
    <source>
        <dbReference type="PROSITE" id="PS50076"/>
    </source>
</evidence>
<organism evidence="4 5">
    <name type="scientific">Pycnococcus provasolii</name>
    <dbReference type="NCBI Taxonomy" id="41880"/>
    <lineage>
        <taxon>Eukaryota</taxon>
        <taxon>Viridiplantae</taxon>
        <taxon>Chlorophyta</taxon>
        <taxon>Pseudoscourfieldiophyceae</taxon>
        <taxon>Pseudoscourfieldiales</taxon>
        <taxon>Pycnococcaceae</taxon>
        <taxon>Pycnococcus</taxon>
    </lineage>
</organism>
<dbReference type="PROSITE" id="PS50076">
    <property type="entry name" value="DNAJ_2"/>
    <property type="match status" value="1"/>
</dbReference>
<dbReference type="AlphaFoldDB" id="A0A830HGP5"/>
<dbReference type="InterPro" id="IPR050817">
    <property type="entry name" value="DjlA_DnaK_co-chaperone"/>
</dbReference>
<dbReference type="Gene3D" id="1.10.287.110">
    <property type="entry name" value="DnaJ domain"/>
    <property type="match status" value="1"/>
</dbReference>
<sequence length="366" mass="41446">MAAVGSVLGERTNRKTKLEEDHLNAWAHLKHHYVGRSTARMQRLETELQQSPQGAHRHLLIQILLRVRVRVRRVLPKRYENGQGPKIPSFSGREDFYETLQLNHATTPLTSYSARDIAAAYRRVAVKVHPDKISADASLDERTKSLALFHKATEAYRILSDDTLRQAYDAARSERELEGNDATATTTTTTGDTGRSTRSSDQTLVSKTNTTSDYSSFQSFMCEQFGDDYAQRLRTYEKTLEEARAKAASLLESADPEERRAQLANLKAEQARKARLRRIAAEQTRDNAAWEMRAHVVRAREEKEARERANEVRRKQFIEEAFFADAKSRADARAEEQRRAKQREENSKRAQTVAAAVAAASASVDA</sequence>
<dbReference type="OrthoDB" id="10250354at2759"/>
<evidence type="ECO:0000313" key="4">
    <source>
        <dbReference type="EMBL" id="GHP06274.1"/>
    </source>
</evidence>
<name>A0A830HGP5_9CHLO</name>
<dbReference type="SUPFAM" id="SSF46565">
    <property type="entry name" value="Chaperone J-domain"/>
    <property type="match status" value="1"/>
</dbReference>
<evidence type="ECO:0000256" key="2">
    <source>
        <dbReference type="SAM" id="MobiDB-lite"/>
    </source>
</evidence>
<accession>A0A830HGP5</accession>
<dbReference type="Proteomes" id="UP000660262">
    <property type="component" value="Unassembled WGS sequence"/>
</dbReference>
<evidence type="ECO:0000313" key="5">
    <source>
        <dbReference type="Proteomes" id="UP000660262"/>
    </source>
</evidence>
<keyword evidence="5" id="KW-1185">Reference proteome</keyword>
<feature type="domain" description="J" evidence="3">
    <location>
        <begin position="95"/>
        <end position="172"/>
    </location>
</feature>
<comment type="caution">
    <text evidence="4">The sequence shown here is derived from an EMBL/GenBank/DDBJ whole genome shotgun (WGS) entry which is preliminary data.</text>
</comment>
<feature type="region of interest" description="Disordered" evidence="2">
    <location>
        <begin position="171"/>
        <end position="209"/>
    </location>
</feature>
<reference evidence="4" key="1">
    <citation type="submission" date="2020-10" db="EMBL/GenBank/DDBJ databases">
        <title>Unveiling of a novel bifunctional photoreceptor, Dualchrome1, isolated from a cosmopolitan green alga.</title>
        <authorList>
            <person name="Suzuki S."/>
            <person name="Kawachi M."/>
        </authorList>
    </citation>
    <scope>NUCLEOTIDE SEQUENCE</scope>
    <source>
        <strain evidence="4">NIES 2893</strain>
    </source>
</reference>
<dbReference type="InterPro" id="IPR001623">
    <property type="entry name" value="DnaJ_domain"/>
</dbReference>
<dbReference type="PANTHER" id="PTHR24074">
    <property type="entry name" value="CO-CHAPERONE PROTEIN DJLA"/>
    <property type="match status" value="1"/>
</dbReference>
<feature type="compositionally biased region" description="Low complexity" evidence="2">
    <location>
        <begin position="181"/>
        <end position="199"/>
    </location>
</feature>
<gene>
    <name evidence="4" type="ORF">PPROV_000502100</name>
</gene>
<keyword evidence="1" id="KW-0175">Coiled coil</keyword>
<evidence type="ECO:0000256" key="1">
    <source>
        <dbReference type="SAM" id="Coils"/>
    </source>
</evidence>
<feature type="compositionally biased region" description="Basic and acidic residues" evidence="2">
    <location>
        <begin position="327"/>
        <end position="348"/>
    </location>
</feature>